<name>A0ABN5WXR8_9GAMM</name>
<reference evidence="4" key="1">
    <citation type="journal article" date="2019" name="Microbiol. Resour. Announc.">
        <title>Complete Genome Sequence of Halomonas olivaria, a Moderately Halophilic Bacterium Isolated from Olive Processing Effluents, Obtained by Nanopore Sequencing.</title>
        <authorList>
            <person name="Nagata S."/>
            <person name="Ii K.M."/>
            <person name="Tsukimi T."/>
            <person name="Miura M.C."/>
            <person name="Galipon J."/>
            <person name="Arakawa K."/>
        </authorList>
    </citation>
    <scope>NUCLEOTIDE SEQUENCE [LARGE SCALE GENOMIC DNA]</scope>
    <source>
        <strain evidence="4">TYRC17</strain>
    </source>
</reference>
<evidence type="ECO:0000259" key="2">
    <source>
        <dbReference type="PROSITE" id="PS50974"/>
    </source>
</evidence>
<keyword evidence="1" id="KW-0808">Transferase</keyword>
<sequence>MSWQLAGKYPKILDDKVVGEAARNLFEDAKVMLRKLVEEARPGPWRYWPMARQQR</sequence>
<dbReference type="Gene3D" id="1.10.288.10">
    <property type="entry name" value="Cobalamin-dependent Methionine Synthase, domain 2"/>
    <property type="match status" value="1"/>
</dbReference>
<keyword evidence="4" id="KW-1185">Reference proteome</keyword>
<gene>
    <name evidence="3" type="ORF">HORIV_36160</name>
</gene>
<evidence type="ECO:0000256" key="1">
    <source>
        <dbReference type="PROSITE-ProRule" id="PRU00346"/>
    </source>
</evidence>
<proteinExistence type="predicted"/>
<protein>
    <recommendedName>
        <fullName evidence="2">AdoMet activation domain-containing protein</fullName>
    </recommendedName>
</protein>
<accession>A0ABN5WXR8</accession>
<dbReference type="PROSITE" id="PS50974">
    <property type="entry name" value="ADOMET_ACTIVATION"/>
    <property type="match status" value="1"/>
</dbReference>
<dbReference type="InterPro" id="IPR037010">
    <property type="entry name" value="VitB12-dep_Met_synth_activ_sf"/>
</dbReference>
<dbReference type="SUPFAM" id="SSF56507">
    <property type="entry name" value="Methionine synthase activation domain-like"/>
    <property type="match status" value="1"/>
</dbReference>
<dbReference type="EMBL" id="AP019416">
    <property type="protein sequence ID" value="BBI51195.1"/>
    <property type="molecule type" value="Genomic_DNA"/>
</dbReference>
<evidence type="ECO:0000313" key="4">
    <source>
        <dbReference type="Proteomes" id="UP000289555"/>
    </source>
</evidence>
<keyword evidence="1" id="KW-0489">Methyltransferase</keyword>
<dbReference type="Proteomes" id="UP000289555">
    <property type="component" value="Chromosome"/>
</dbReference>
<evidence type="ECO:0000313" key="3">
    <source>
        <dbReference type="EMBL" id="BBI51195.1"/>
    </source>
</evidence>
<feature type="domain" description="AdoMet activation" evidence="2">
    <location>
        <begin position="1"/>
        <end position="55"/>
    </location>
</feature>
<dbReference type="Pfam" id="PF02965">
    <property type="entry name" value="Met_synt_B12"/>
    <property type="match status" value="1"/>
</dbReference>
<dbReference type="InterPro" id="IPR004223">
    <property type="entry name" value="VitB12-dep_Met_synth_activ_dom"/>
</dbReference>
<organism evidence="3 4">
    <name type="scientific">Vreelandella olivaria</name>
    <dbReference type="NCBI Taxonomy" id="390919"/>
    <lineage>
        <taxon>Bacteria</taxon>
        <taxon>Pseudomonadati</taxon>
        <taxon>Pseudomonadota</taxon>
        <taxon>Gammaproteobacteria</taxon>
        <taxon>Oceanospirillales</taxon>
        <taxon>Halomonadaceae</taxon>
        <taxon>Vreelandella</taxon>
    </lineage>
</organism>